<organism evidence="2 3">
    <name type="scientific">Folsomia candida</name>
    <name type="common">Springtail</name>
    <dbReference type="NCBI Taxonomy" id="158441"/>
    <lineage>
        <taxon>Eukaryota</taxon>
        <taxon>Metazoa</taxon>
        <taxon>Ecdysozoa</taxon>
        <taxon>Arthropoda</taxon>
        <taxon>Hexapoda</taxon>
        <taxon>Collembola</taxon>
        <taxon>Entomobryomorpha</taxon>
        <taxon>Isotomoidea</taxon>
        <taxon>Isotomidae</taxon>
        <taxon>Proisotominae</taxon>
        <taxon>Folsomia</taxon>
    </lineage>
</organism>
<proteinExistence type="predicted"/>
<evidence type="ECO:0000313" key="2">
    <source>
        <dbReference type="EMBL" id="OXA42214.1"/>
    </source>
</evidence>
<accession>A0A226DBJ6</accession>
<feature type="transmembrane region" description="Helical" evidence="1">
    <location>
        <begin position="787"/>
        <end position="807"/>
    </location>
</feature>
<comment type="caution">
    <text evidence="2">The sequence shown here is derived from an EMBL/GenBank/DDBJ whole genome shotgun (WGS) entry which is preliminary data.</text>
</comment>
<keyword evidence="1" id="KW-1133">Transmembrane helix</keyword>
<dbReference type="GO" id="GO:0003676">
    <property type="term" value="F:nucleic acid binding"/>
    <property type="evidence" value="ECO:0007669"/>
    <property type="project" value="InterPro"/>
</dbReference>
<dbReference type="EMBL" id="LNIX01000026">
    <property type="protein sequence ID" value="OXA42214.1"/>
    <property type="molecule type" value="Genomic_DNA"/>
</dbReference>
<keyword evidence="1" id="KW-0812">Transmembrane</keyword>
<evidence type="ECO:0000256" key="1">
    <source>
        <dbReference type="SAM" id="Phobius"/>
    </source>
</evidence>
<keyword evidence="3" id="KW-1185">Reference proteome</keyword>
<sequence length="832" mass="96324">MSQKYIDDRLKFEELLQKSAHLSEKRLGEELRSHILWTDESIIELYPKLNQQNVRYRTENKSDVPSRAIPKFGLKVMVGGGFCARCVTPLHIIPKGKSVNAKHYMEKILPIYFDSMGNKEIFPNERKIVFMQDGAIAHTAKASLSLIKTQVSTVWSKGVWAANGPDLNPLKNQWSILKENVYKEPQPRTREELVKKSSRCDSDTELFSSDLSLVYTTIFMPKYNDAKPSKPKTEFARHPALNVLKSRMSACRLSFIFFAAEENKNPRNKNAKKPSLKDRVESWIKVATAYHLRHKRFGKSLEKYDFIPDTDAFIAVVVDKPQLANFARTEFNQPFLHFSLIVVSSGKHFATYFPKCLKIEKGSWRNMKCTSKLKLSKAKYADEMWRREEWCVIERPKMPVKVISKLPGRNVETLNQLARQIFTRINITVTKNSKCFRTDFRKAHLKFNAANPPRRIQPIWAPGLLFMMFVLASLFEETGFIPSRMEKHFFFRISLGIWSIMSVVITNGYNGIMISELNSPQQQFHPESFDQLECHNRFKVLLQYDKVDKTDVSESTKKQIENDKTTWRREFFSLFEEVQRLYGPIRLKKGKKDENNYSKTDPGCYRLLSVMHPIRQKVVPAFLGVLFNLAIGYLESFRNIVAFRELSLLTSKNAFYPKGMSHFVGNASSSVLQEQVEREVVKCWKTVFIGRSSEIKVEYGFLSRKYPDVKFFISAEAVQRHPSGIYFEYGGKSRVMRQFEGIIEAGIWTHLERWELSGVNLNRIPAIKMQSVKDFKPINIASLRGTWPTVFILVGSFCAFAVLVFIIESRRSIWLLVGNVPLFIRNIIESLR</sequence>
<evidence type="ECO:0000313" key="3">
    <source>
        <dbReference type="Proteomes" id="UP000198287"/>
    </source>
</evidence>
<feature type="transmembrane region" description="Helical" evidence="1">
    <location>
        <begin position="489"/>
        <end position="509"/>
    </location>
</feature>
<dbReference type="AlphaFoldDB" id="A0A226DBJ6"/>
<protein>
    <submittedName>
        <fullName evidence="2">Transposable element Tc1 transposase</fullName>
    </submittedName>
</protein>
<keyword evidence="1" id="KW-0472">Membrane</keyword>
<dbReference type="Gene3D" id="3.30.420.10">
    <property type="entry name" value="Ribonuclease H-like superfamily/Ribonuclease H"/>
    <property type="match status" value="1"/>
</dbReference>
<dbReference type="OrthoDB" id="4843387at2759"/>
<name>A0A226DBJ6_FOLCA</name>
<feature type="transmembrane region" description="Helical" evidence="1">
    <location>
        <begin position="459"/>
        <end position="477"/>
    </location>
</feature>
<gene>
    <name evidence="2" type="ORF">Fcan01_22942</name>
</gene>
<dbReference type="Proteomes" id="UP000198287">
    <property type="component" value="Unassembled WGS sequence"/>
</dbReference>
<dbReference type="InterPro" id="IPR036397">
    <property type="entry name" value="RNaseH_sf"/>
</dbReference>
<reference evidence="2 3" key="1">
    <citation type="submission" date="2015-12" db="EMBL/GenBank/DDBJ databases">
        <title>The genome of Folsomia candida.</title>
        <authorList>
            <person name="Faddeeva A."/>
            <person name="Derks M.F."/>
            <person name="Anvar Y."/>
            <person name="Smit S."/>
            <person name="Van Straalen N."/>
            <person name="Roelofs D."/>
        </authorList>
    </citation>
    <scope>NUCLEOTIDE SEQUENCE [LARGE SCALE GENOMIC DNA]</scope>
    <source>
        <strain evidence="2 3">VU population</strain>
        <tissue evidence="2">Whole body</tissue>
    </source>
</reference>